<keyword evidence="8 13" id="KW-1133">Transmembrane helix</keyword>
<feature type="transmembrane region" description="Helical" evidence="13">
    <location>
        <begin position="151"/>
        <end position="176"/>
    </location>
</feature>
<evidence type="ECO:0000256" key="3">
    <source>
        <dbReference type="ARBA" id="ARBA00022448"/>
    </source>
</evidence>
<keyword evidence="11" id="KW-0407">Ion channel</keyword>
<name>A0A7G9T4J3_9LACO</name>
<dbReference type="Proteomes" id="UP000515800">
    <property type="component" value="Chromosome"/>
</dbReference>
<evidence type="ECO:0000256" key="7">
    <source>
        <dbReference type="ARBA" id="ARBA00022958"/>
    </source>
</evidence>
<evidence type="ECO:0000256" key="4">
    <source>
        <dbReference type="ARBA" id="ARBA00022538"/>
    </source>
</evidence>
<sequence>MNKGRVEAFTDAVIAIVLTIMVLELKVPEGYTWHNLAESLPNFIAYLISFIYILVAWYNHHYMFGIANKITKKIFWANNLWMFTSSLFPVSTAWFGKYIMHWQPAIFYLIIYAIWLYAYLILSKAIASENDREIATMIYNMPVYKLLSSKYYFLIMLIAGLGVYVFPPIIFGLFVIQAPIVIRAISSESDQLFND</sequence>
<comment type="catalytic activity">
    <reaction evidence="12">
        <text>K(+)(in) = K(+)(out)</text>
        <dbReference type="Rhea" id="RHEA:29463"/>
        <dbReference type="ChEBI" id="CHEBI:29103"/>
    </reaction>
</comment>
<evidence type="ECO:0000256" key="6">
    <source>
        <dbReference type="ARBA" id="ARBA00022826"/>
    </source>
</evidence>
<evidence type="ECO:0000256" key="12">
    <source>
        <dbReference type="ARBA" id="ARBA00034430"/>
    </source>
</evidence>
<keyword evidence="7" id="KW-0630">Potassium</keyword>
<gene>
    <name evidence="14" type="ORF">H9L19_06430</name>
</gene>
<dbReference type="Pfam" id="PF06736">
    <property type="entry name" value="TMEM175"/>
    <property type="match status" value="1"/>
</dbReference>
<dbReference type="AlphaFoldDB" id="A0A7G9T4J3"/>
<feature type="transmembrane region" description="Helical" evidence="13">
    <location>
        <begin position="80"/>
        <end position="99"/>
    </location>
</feature>
<evidence type="ECO:0000256" key="10">
    <source>
        <dbReference type="ARBA" id="ARBA00023136"/>
    </source>
</evidence>
<keyword evidence="6" id="KW-0631">Potassium channel</keyword>
<protein>
    <submittedName>
        <fullName evidence="14">DUF1211 domain-containing protein</fullName>
    </submittedName>
</protein>
<dbReference type="GO" id="GO:0016020">
    <property type="term" value="C:membrane"/>
    <property type="evidence" value="ECO:0007669"/>
    <property type="project" value="UniProtKB-SubCell"/>
</dbReference>
<accession>A0A7G9T4J3</accession>
<evidence type="ECO:0000313" key="14">
    <source>
        <dbReference type="EMBL" id="QNN75018.1"/>
    </source>
</evidence>
<dbReference type="GO" id="GO:0015252">
    <property type="term" value="F:proton channel activity"/>
    <property type="evidence" value="ECO:0007669"/>
    <property type="project" value="InterPro"/>
</dbReference>
<evidence type="ECO:0000256" key="2">
    <source>
        <dbReference type="ARBA" id="ARBA00006920"/>
    </source>
</evidence>
<organism evidence="14 15">
    <name type="scientific">Weissella diestrammenae</name>
    <dbReference type="NCBI Taxonomy" id="1162633"/>
    <lineage>
        <taxon>Bacteria</taxon>
        <taxon>Bacillati</taxon>
        <taxon>Bacillota</taxon>
        <taxon>Bacilli</taxon>
        <taxon>Lactobacillales</taxon>
        <taxon>Lactobacillaceae</taxon>
        <taxon>Weissella</taxon>
    </lineage>
</organism>
<feature type="transmembrane region" description="Helical" evidence="13">
    <location>
        <begin position="105"/>
        <end position="122"/>
    </location>
</feature>
<evidence type="ECO:0000313" key="15">
    <source>
        <dbReference type="Proteomes" id="UP000515800"/>
    </source>
</evidence>
<dbReference type="InterPro" id="IPR010617">
    <property type="entry name" value="TMEM175-like"/>
</dbReference>
<keyword evidence="5 13" id="KW-0812">Transmembrane</keyword>
<dbReference type="RefSeq" id="WP_187528853.1">
    <property type="nucleotide sequence ID" value="NZ_CP060724.1"/>
</dbReference>
<keyword evidence="15" id="KW-1185">Reference proteome</keyword>
<evidence type="ECO:0000256" key="13">
    <source>
        <dbReference type="SAM" id="Phobius"/>
    </source>
</evidence>
<comment type="subcellular location">
    <subcellularLocation>
        <location evidence="1">Membrane</location>
        <topology evidence="1">Multi-pass membrane protein</topology>
    </subcellularLocation>
</comment>
<comment type="similarity">
    <text evidence="2">Belongs to the TMEM175 family.</text>
</comment>
<keyword evidence="3" id="KW-0813">Transport</keyword>
<dbReference type="GO" id="GO:0005267">
    <property type="term" value="F:potassium channel activity"/>
    <property type="evidence" value="ECO:0007669"/>
    <property type="project" value="UniProtKB-KW"/>
</dbReference>
<evidence type="ECO:0000256" key="11">
    <source>
        <dbReference type="ARBA" id="ARBA00023303"/>
    </source>
</evidence>
<keyword evidence="4" id="KW-0633">Potassium transport</keyword>
<keyword evidence="9" id="KW-0406">Ion transport</keyword>
<reference evidence="14 15" key="1">
    <citation type="submission" date="2020-08" db="EMBL/GenBank/DDBJ databases">
        <title>Genome sequence of Weissella diestrammenae KACC 16890T.</title>
        <authorList>
            <person name="Hyun D.-W."/>
            <person name="Bae J.-W."/>
        </authorList>
    </citation>
    <scope>NUCLEOTIDE SEQUENCE [LARGE SCALE GENOMIC DNA]</scope>
    <source>
        <strain evidence="14 15">KACC 16890</strain>
    </source>
</reference>
<feature type="transmembrane region" description="Helical" evidence="13">
    <location>
        <begin position="43"/>
        <end position="59"/>
    </location>
</feature>
<feature type="transmembrane region" description="Helical" evidence="13">
    <location>
        <begin position="7"/>
        <end position="23"/>
    </location>
</feature>
<evidence type="ECO:0000256" key="5">
    <source>
        <dbReference type="ARBA" id="ARBA00022692"/>
    </source>
</evidence>
<dbReference type="EMBL" id="CP060724">
    <property type="protein sequence ID" value="QNN75018.1"/>
    <property type="molecule type" value="Genomic_DNA"/>
</dbReference>
<evidence type="ECO:0000256" key="8">
    <source>
        <dbReference type="ARBA" id="ARBA00022989"/>
    </source>
</evidence>
<evidence type="ECO:0000256" key="9">
    <source>
        <dbReference type="ARBA" id="ARBA00023065"/>
    </source>
</evidence>
<proteinExistence type="inferred from homology"/>
<evidence type="ECO:0000256" key="1">
    <source>
        <dbReference type="ARBA" id="ARBA00004141"/>
    </source>
</evidence>
<dbReference type="KEGG" id="wdi:H9L19_06430"/>
<keyword evidence="10 13" id="KW-0472">Membrane</keyword>